<dbReference type="Proteomes" id="UP001431783">
    <property type="component" value="Unassembled WGS sequence"/>
</dbReference>
<feature type="region of interest" description="Disordered" evidence="3">
    <location>
        <begin position="107"/>
        <end position="192"/>
    </location>
</feature>
<organism evidence="5 6">
    <name type="scientific">Henosepilachna vigintioctopunctata</name>
    <dbReference type="NCBI Taxonomy" id="420089"/>
    <lineage>
        <taxon>Eukaryota</taxon>
        <taxon>Metazoa</taxon>
        <taxon>Ecdysozoa</taxon>
        <taxon>Arthropoda</taxon>
        <taxon>Hexapoda</taxon>
        <taxon>Insecta</taxon>
        <taxon>Pterygota</taxon>
        <taxon>Neoptera</taxon>
        <taxon>Endopterygota</taxon>
        <taxon>Coleoptera</taxon>
        <taxon>Polyphaga</taxon>
        <taxon>Cucujiformia</taxon>
        <taxon>Coccinelloidea</taxon>
        <taxon>Coccinellidae</taxon>
        <taxon>Epilachninae</taxon>
        <taxon>Epilachnini</taxon>
        <taxon>Henosepilachna</taxon>
    </lineage>
</organism>
<feature type="compositionally biased region" description="Low complexity" evidence="3">
    <location>
        <begin position="127"/>
        <end position="140"/>
    </location>
</feature>
<dbReference type="InterPro" id="IPR036850">
    <property type="entry name" value="NDK-like_dom_sf"/>
</dbReference>
<feature type="compositionally biased region" description="Polar residues" evidence="3">
    <location>
        <begin position="117"/>
        <end position="126"/>
    </location>
</feature>
<protein>
    <recommendedName>
        <fullName evidence="4">Nucleoside diphosphate kinase-like domain-containing protein</fullName>
    </recommendedName>
</protein>
<evidence type="ECO:0000313" key="6">
    <source>
        <dbReference type="Proteomes" id="UP001431783"/>
    </source>
</evidence>
<dbReference type="SMART" id="SM00562">
    <property type="entry name" value="NDK"/>
    <property type="match status" value="1"/>
</dbReference>
<dbReference type="CDD" id="cd22970">
    <property type="entry name" value="DD_NDKH5-like"/>
    <property type="match status" value="1"/>
</dbReference>
<dbReference type="GO" id="GO:1902176">
    <property type="term" value="P:negative regulation of oxidative stress-induced intrinsic apoptotic signaling pathway"/>
    <property type="evidence" value="ECO:0007669"/>
    <property type="project" value="TreeGrafter"/>
</dbReference>
<feature type="compositionally biased region" description="Basic and acidic residues" evidence="3">
    <location>
        <begin position="152"/>
        <end position="166"/>
    </location>
</feature>
<evidence type="ECO:0000313" key="5">
    <source>
        <dbReference type="EMBL" id="KAK9880852.1"/>
    </source>
</evidence>
<dbReference type="GO" id="GO:0003341">
    <property type="term" value="P:cilium movement"/>
    <property type="evidence" value="ECO:0007669"/>
    <property type="project" value="TreeGrafter"/>
</dbReference>
<evidence type="ECO:0000256" key="1">
    <source>
        <dbReference type="ARBA" id="ARBA00008142"/>
    </source>
</evidence>
<proteinExistence type="inferred from homology"/>
<dbReference type="InterPro" id="IPR007858">
    <property type="entry name" value="Dpy-30_motif"/>
</dbReference>
<feature type="region of interest" description="Disordered" evidence="3">
    <location>
        <begin position="217"/>
        <end position="249"/>
    </location>
</feature>
<sequence>MSERGCNPNRVCDVIEEQDESDIIEIKAYCYNIPGKLEVCQPKTCTIRRRKEIGELDVEEPVDKSLAEEGHFKLVSEGAPEDTCVPWQATQQGDVGIEGRELQNYDGQLDNKKKSTSKGPNDQTDGNIIQENIQKQQNTNVSEKGKPANQRTSKDGMRSELSDENAKNVNQGQAKNINQDQGKNINQGQGKNIDQDQEKNINQGQAKNINQDQAKNMNQGQAGTNEKYQSSSEKVNQLNKASVASEEGSSPETIKEIVVAVDECQCCNCDPCECGPRGIVVENVIAALKTVQSSDQLAKLLKELSPEALSVIDEILMKEGVKAALWASGGATNIKGINEYIKGIEDDNFKEAVREAWMKGYFDEMTSCHCLPHLCPCPGGHTIYGMKEETDEQKKYRKKRGYGKRRQQWQTLKDEQKQKQMLKHKQSGAENEHLIIKRKLSDTCVCPPTKHYLTPATSGSVSSGDLTVRSRRMFWRDLMICSCPRLERTLAILKPDVVNFRDVVLRTIKKYGLDILNERRIQLTPEEASELYAKYYGRTQFPNMIVSISYAPIIAFSLGGINVVDHWKSIIGPNGVLPSEWFFADWIQRKHGLMSDMNETLHGSGNLLAAEKENRFFFPDSIIDPVMKNSEGVEEYMSKFVNPTLVKGLAIVTKSKPTDPITFLAEWLLFNNPFQPRFPAIVCLAPT</sequence>
<feature type="region of interest" description="Disordered" evidence="3">
    <location>
        <begin position="395"/>
        <end position="415"/>
    </location>
</feature>
<name>A0AAW1UJY9_9CUCU</name>
<dbReference type="AlphaFoldDB" id="A0AAW1UJY9"/>
<dbReference type="Pfam" id="PF05186">
    <property type="entry name" value="Dpy-30"/>
    <property type="match status" value="1"/>
</dbReference>
<feature type="compositionally biased region" description="Polar residues" evidence="3">
    <location>
        <begin position="167"/>
        <end position="192"/>
    </location>
</feature>
<dbReference type="GO" id="GO:0005929">
    <property type="term" value="C:cilium"/>
    <property type="evidence" value="ECO:0007669"/>
    <property type="project" value="TreeGrafter"/>
</dbReference>
<accession>A0AAW1UJY9</accession>
<comment type="caution">
    <text evidence="2">Lacks conserved residue(s) required for the propagation of feature annotation.</text>
</comment>
<dbReference type="EMBL" id="JARQZJ010000066">
    <property type="protein sequence ID" value="KAK9880852.1"/>
    <property type="molecule type" value="Genomic_DNA"/>
</dbReference>
<feature type="domain" description="Nucleoside diphosphate kinase-like" evidence="4">
    <location>
        <begin position="486"/>
        <end position="625"/>
    </location>
</feature>
<reference evidence="5 6" key="1">
    <citation type="submission" date="2023-03" db="EMBL/GenBank/DDBJ databases">
        <title>Genome insight into feeding habits of ladybird beetles.</title>
        <authorList>
            <person name="Li H.-S."/>
            <person name="Huang Y.-H."/>
            <person name="Pang H."/>
        </authorList>
    </citation>
    <scope>NUCLEOTIDE SEQUENCE [LARGE SCALE GENOMIC DNA]</scope>
    <source>
        <strain evidence="5">SYSU_2023b</strain>
        <tissue evidence="5">Whole body</tissue>
    </source>
</reference>
<dbReference type="PANTHER" id="PTHR46161:SF1">
    <property type="entry name" value="NUCLEOSIDE DIPHOSPHATE KINASE HOMOLOG 5"/>
    <property type="match status" value="1"/>
</dbReference>
<dbReference type="InterPro" id="IPR034907">
    <property type="entry name" value="NDK-like_dom"/>
</dbReference>
<evidence type="ECO:0000259" key="4">
    <source>
        <dbReference type="SMART" id="SM00562"/>
    </source>
</evidence>
<feature type="compositionally biased region" description="Basic residues" evidence="3">
    <location>
        <begin position="395"/>
        <end position="407"/>
    </location>
</feature>
<dbReference type="SUPFAM" id="SSF54919">
    <property type="entry name" value="Nucleoside diphosphate kinase, NDK"/>
    <property type="match status" value="1"/>
</dbReference>
<evidence type="ECO:0000256" key="2">
    <source>
        <dbReference type="PROSITE-ProRule" id="PRU00706"/>
    </source>
</evidence>
<dbReference type="Gene3D" id="3.30.70.141">
    <property type="entry name" value="Nucleoside diphosphate kinase-like domain"/>
    <property type="match status" value="1"/>
</dbReference>
<comment type="similarity">
    <text evidence="1 2">Belongs to the NDK family.</text>
</comment>
<dbReference type="Gene3D" id="1.20.890.10">
    <property type="entry name" value="cAMP-dependent protein kinase regulatory subunit, dimerization-anchoring domain"/>
    <property type="match status" value="1"/>
</dbReference>
<evidence type="ECO:0000256" key="3">
    <source>
        <dbReference type="SAM" id="MobiDB-lite"/>
    </source>
</evidence>
<dbReference type="PROSITE" id="PS51374">
    <property type="entry name" value="NDPK_LIKE"/>
    <property type="match status" value="1"/>
</dbReference>
<comment type="caution">
    <text evidence="5">The sequence shown here is derived from an EMBL/GenBank/DDBJ whole genome shotgun (WGS) entry which is preliminary data.</text>
</comment>
<keyword evidence="6" id="KW-1185">Reference proteome</keyword>
<dbReference type="PANTHER" id="PTHR46161">
    <property type="entry name" value="NUCLEOSIDE DIPHOSPHATE KINASE"/>
    <property type="match status" value="1"/>
</dbReference>
<dbReference type="Pfam" id="PF00334">
    <property type="entry name" value="NDK"/>
    <property type="match status" value="1"/>
</dbReference>
<gene>
    <name evidence="5" type="ORF">WA026_013177</name>
</gene>